<evidence type="ECO:0000313" key="2">
    <source>
        <dbReference type="EMBL" id="SDW41700.1"/>
    </source>
</evidence>
<sequence length="76" mass="8475">MRPNTLVVTHADPGGINETDPTAAPKAIGQKTAQRYQATLRQLNKAVVAHQPWKMGPLILQHIIQVIMFKRPVPDR</sequence>
<evidence type="ECO:0000256" key="1">
    <source>
        <dbReference type="SAM" id="MobiDB-lite"/>
    </source>
</evidence>
<feature type="region of interest" description="Disordered" evidence="1">
    <location>
        <begin position="1"/>
        <end position="23"/>
    </location>
</feature>
<dbReference type="AlphaFoldDB" id="A0A1H2TD04"/>
<dbReference type="Proteomes" id="UP000183454">
    <property type="component" value="Unassembled WGS sequence"/>
</dbReference>
<accession>A0A1H2TD04</accession>
<reference evidence="2 3" key="1">
    <citation type="submission" date="2016-10" db="EMBL/GenBank/DDBJ databases">
        <authorList>
            <person name="de Groot N.N."/>
        </authorList>
    </citation>
    <scope>NUCLEOTIDE SEQUENCE [LARGE SCALE GENOMIC DNA]</scope>
    <source>
        <strain evidence="2 3">Nm110</strain>
    </source>
</reference>
<dbReference type="EMBL" id="FNNH01000010">
    <property type="protein sequence ID" value="SDW41700.1"/>
    <property type="molecule type" value="Genomic_DNA"/>
</dbReference>
<evidence type="ECO:0000313" key="3">
    <source>
        <dbReference type="Proteomes" id="UP000183454"/>
    </source>
</evidence>
<name>A0A1H2TD04_9PROT</name>
<gene>
    <name evidence="2" type="ORF">SAMN05421882_101077</name>
</gene>
<organism evidence="2 3">
    <name type="scientific">Nitrosomonas communis</name>
    <dbReference type="NCBI Taxonomy" id="44574"/>
    <lineage>
        <taxon>Bacteria</taxon>
        <taxon>Pseudomonadati</taxon>
        <taxon>Pseudomonadota</taxon>
        <taxon>Betaproteobacteria</taxon>
        <taxon>Nitrosomonadales</taxon>
        <taxon>Nitrosomonadaceae</taxon>
        <taxon>Nitrosomonas</taxon>
    </lineage>
</organism>
<proteinExistence type="predicted"/>
<protein>
    <submittedName>
        <fullName evidence="2">Uncharacterized protein</fullName>
    </submittedName>
</protein>